<feature type="chain" id="PRO_5041385676" description="Secreted protein" evidence="1">
    <location>
        <begin position="24"/>
        <end position="72"/>
    </location>
</feature>
<feature type="signal peptide" evidence="1">
    <location>
        <begin position="1"/>
        <end position="23"/>
    </location>
</feature>
<dbReference type="Proteomes" id="UP001176961">
    <property type="component" value="Unassembled WGS sequence"/>
</dbReference>
<evidence type="ECO:0008006" key="4">
    <source>
        <dbReference type="Google" id="ProtNLM"/>
    </source>
</evidence>
<dbReference type="EMBL" id="CATQJL010000316">
    <property type="protein sequence ID" value="CAJ0606867.1"/>
    <property type="molecule type" value="Genomic_DNA"/>
</dbReference>
<keyword evidence="1" id="KW-0732">Signal</keyword>
<organism evidence="2 3">
    <name type="scientific">Cylicocyclus nassatus</name>
    <name type="common">Nematode worm</name>
    <dbReference type="NCBI Taxonomy" id="53992"/>
    <lineage>
        <taxon>Eukaryota</taxon>
        <taxon>Metazoa</taxon>
        <taxon>Ecdysozoa</taxon>
        <taxon>Nematoda</taxon>
        <taxon>Chromadorea</taxon>
        <taxon>Rhabditida</taxon>
        <taxon>Rhabditina</taxon>
        <taxon>Rhabditomorpha</taxon>
        <taxon>Strongyloidea</taxon>
        <taxon>Strongylidae</taxon>
        <taxon>Cylicocyclus</taxon>
    </lineage>
</organism>
<sequence>MRIFNYILLLPTILVVFCAVNVAASVLSPEEAREGIRRWLARFRSRSLKPAPKPIHVVGQPGIQQKLKPLGH</sequence>
<reference evidence="2" key="1">
    <citation type="submission" date="2023-07" db="EMBL/GenBank/DDBJ databases">
        <authorList>
            <consortium name="CYATHOMIX"/>
        </authorList>
    </citation>
    <scope>NUCLEOTIDE SEQUENCE</scope>
    <source>
        <strain evidence="2">N/A</strain>
    </source>
</reference>
<evidence type="ECO:0000313" key="2">
    <source>
        <dbReference type="EMBL" id="CAJ0606867.1"/>
    </source>
</evidence>
<proteinExistence type="predicted"/>
<protein>
    <recommendedName>
        <fullName evidence="4">Secreted protein</fullName>
    </recommendedName>
</protein>
<evidence type="ECO:0000313" key="3">
    <source>
        <dbReference type="Proteomes" id="UP001176961"/>
    </source>
</evidence>
<comment type="caution">
    <text evidence="2">The sequence shown here is derived from an EMBL/GenBank/DDBJ whole genome shotgun (WGS) entry which is preliminary data.</text>
</comment>
<dbReference type="AlphaFoldDB" id="A0AA36HAW6"/>
<name>A0AA36HAW6_CYLNA</name>
<gene>
    <name evidence="2" type="ORF">CYNAS_LOCUS18850</name>
</gene>
<keyword evidence="3" id="KW-1185">Reference proteome</keyword>
<evidence type="ECO:0000256" key="1">
    <source>
        <dbReference type="SAM" id="SignalP"/>
    </source>
</evidence>
<accession>A0AA36HAW6</accession>